<proteinExistence type="predicted"/>
<dbReference type="STRING" id="223786.SAMN05216234_12231"/>
<gene>
    <name evidence="1" type="ORF">SAMN05216234_12231</name>
</gene>
<dbReference type="EMBL" id="FOXB01000022">
    <property type="protein sequence ID" value="SFP50090.1"/>
    <property type="molecule type" value="Genomic_DNA"/>
</dbReference>
<accession>A0A1I5QVF5</accession>
<evidence type="ECO:0000313" key="1">
    <source>
        <dbReference type="EMBL" id="SFP50090.1"/>
    </source>
</evidence>
<organism evidence="1 2">
    <name type="scientific">Hydrogenimonas thermophila</name>
    <dbReference type="NCBI Taxonomy" id="223786"/>
    <lineage>
        <taxon>Bacteria</taxon>
        <taxon>Pseudomonadati</taxon>
        <taxon>Campylobacterota</taxon>
        <taxon>Epsilonproteobacteria</taxon>
        <taxon>Campylobacterales</taxon>
        <taxon>Hydrogenimonadaceae</taxon>
        <taxon>Hydrogenimonas</taxon>
    </lineage>
</organism>
<reference evidence="1 2" key="1">
    <citation type="submission" date="2016-10" db="EMBL/GenBank/DDBJ databases">
        <authorList>
            <person name="de Groot N.N."/>
        </authorList>
    </citation>
    <scope>NUCLEOTIDE SEQUENCE [LARGE SCALE GENOMIC DNA]</scope>
    <source>
        <strain evidence="1 2">EP1-55-1</strain>
    </source>
</reference>
<name>A0A1I5QVF5_9BACT</name>
<dbReference type="RefSeq" id="WP_092912745.1">
    <property type="nucleotide sequence ID" value="NZ_FOXB01000022.1"/>
</dbReference>
<keyword evidence="2" id="KW-1185">Reference proteome</keyword>
<protein>
    <submittedName>
        <fullName evidence="1">Uncharacterized protein</fullName>
    </submittedName>
</protein>
<evidence type="ECO:0000313" key="2">
    <source>
        <dbReference type="Proteomes" id="UP000199227"/>
    </source>
</evidence>
<dbReference type="Proteomes" id="UP000199227">
    <property type="component" value="Unassembled WGS sequence"/>
</dbReference>
<dbReference type="AlphaFoldDB" id="A0A1I5QVF5"/>
<sequence length="189" mass="22349">MKYKTPVSLTFYELEDGYSMIREAIEEAKRYLKMKIIHPCNYLPDNCKEKRKIEKMIESESKEYLYKLENLAKDSFLEEILLTGGTEAIEIVSDRLIYNIVSKSAFIDSIIFQIYSTRNRIGCYKALYRELSDINECMNYGFYDKTIRKVTANITSKIWGKETSIRNKVIKRYSSSYYLPSYNTFIEII</sequence>